<keyword evidence="4" id="KW-0963">Cytoplasm</keyword>
<dbReference type="PANTHER" id="PTHR15240">
    <property type="entry name" value="CAVIN"/>
    <property type="match status" value="1"/>
</dbReference>
<evidence type="ECO:0000313" key="8">
    <source>
        <dbReference type="Proteomes" id="UP000314985"/>
    </source>
</evidence>
<name>A0A4X1SF55_PIG</name>
<reference evidence="7 8" key="1">
    <citation type="submission" date="2017-08" db="EMBL/GenBank/DDBJ databases">
        <title>USMARCv1.0.</title>
        <authorList>
            <person name="Hannum G.I."/>
            <person name="Koren S."/>
            <person name="Schroeder S.G."/>
            <person name="Chin S.C."/>
            <person name="Nonneman D.J."/>
            <person name="Becker S.A."/>
            <person name="Rosen B.D."/>
            <person name="Bickhart D.M."/>
            <person name="Putnam N.H."/>
            <person name="Green R.E."/>
            <person name="Tuggle C.K."/>
            <person name="Liu H."/>
            <person name="Rohrer G.A."/>
            <person name="Warr A."/>
            <person name="Hall R."/>
            <person name="Kim K."/>
            <person name="Hume D.A."/>
            <person name="Talbot R."/>
            <person name="Chow W."/>
            <person name="Howe K."/>
            <person name="Schwartz A.S."/>
            <person name="Watson M."/>
            <person name="Archibald A.L."/>
            <person name="Phillippy A.M."/>
            <person name="Smith T.P.L."/>
        </authorList>
    </citation>
    <scope>NUCLEOTIDE SEQUENCE [LARGE SCALE GENOMIC DNA]</scope>
</reference>
<keyword evidence="5" id="KW-0472">Membrane</keyword>
<dbReference type="Pfam" id="PF15237">
    <property type="entry name" value="PTRF_SDPR"/>
    <property type="match status" value="1"/>
</dbReference>
<proteinExistence type="inferred from homology"/>
<dbReference type="Proteomes" id="UP000314985">
    <property type="component" value="Chromosome 9"/>
</dbReference>
<protein>
    <submittedName>
        <fullName evidence="7">Caveolae associated protein 3</fullName>
    </submittedName>
</protein>
<reference evidence="7" key="2">
    <citation type="submission" date="2025-08" db="UniProtKB">
        <authorList>
            <consortium name="Ensembl"/>
        </authorList>
    </citation>
    <scope>IDENTIFICATION</scope>
</reference>
<dbReference type="AlphaFoldDB" id="A0A4X1SF55"/>
<feature type="compositionally biased region" description="Acidic residues" evidence="6">
    <location>
        <begin position="289"/>
        <end position="301"/>
    </location>
</feature>
<comment type="similarity">
    <text evidence="3">Belongs to the CAVIN family.</text>
</comment>
<evidence type="ECO:0000256" key="5">
    <source>
        <dbReference type="ARBA" id="ARBA00023136"/>
    </source>
</evidence>
<dbReference type="GO" id="GO:0005901">
    <property type="term" value="C:caveola"/>
    <property type="evidence" value="ECO:0007669"/>
    <property type="project" value="UniProtKB-SubCell"/>
</dbReference>
<dbReference type="InterPro" id="IPR026752">
    <property type="entry name" value="Cavin_fam"/>
</dbReference>
<dbReference type="Ensembl" id="ENSSSCT00070000728.1">
    <property type="protein sequence ID" value="ENSSSCP00070000638.1"/>
    <property type="gene ID" value="ENSSSCG00070000398.1"/>
</dbReference>
<evidence type="ECO:0000256" key="4">
    <source>
        <dbReference type="ARBA" id="ARBA00022490"/>
    </source>
</evidence>
<sequence length="393" mass="40890">MRTAKLSMARPLPWGEYFPERSTPGNWRGGGELGGRERVGRAGWGGFGVRANLLAPGSPGGAAGGGAQPKDPPADIPPSLGPVPSSRHPGEGQLRPPESRPELGRSPEGGPSPERSRRLRGEPGRAGRSGIMGESALEPGPVPGAPAGGPVHAVTVVTLLEKLASMLEALRERQGGLAQRQGGLAGSVRRIQSGLGALSRSHDTTSNTLAQLLAKAERVGSHADAAQERAVRRAAQVQRLEANHGLLVARGKLHVLLFKEEAEIPASAFQKAPEPLGPGDQAEPGPEQLEAEVGESSDEEPVESRARRLRRTGLQKVQSLRRALSGRKGPAAPTATPVKPPRLGPGRSAEGQPQAEPALESKLEPEPPQDPEEAPGRPKAAEAAAVLQIESAA</sequence>
<dbReference type="PANTHER" id="PTHR15240:SF2">
    <property type="entry name" value="CAVEOLAE-ASSOCIATED PROTEIN 3"/>
    <property type="match status" value="1"/>
</dbReference>
<feature type="region of interest" description="Disordered" evidence="6">
    <location>
        <begin position="270"/>
        <end position="393"/>
    </location>
</feature>
<evidence type="ECO:0000256" key="2">
    <source>
        <dbReference type="ARBA" id="ARBA00004496"/>
    </source>
</evidence>
<dbReference type="GO" id="GO:0005737">
    <property type="term" value="C:cytoplasm"/>
    <property type="evidence" value="ECO:0007669"/>
    <property type="project" value="UniProtKB-SubCell"/>
</dbReference>
<organism evidence="7 8">
    <name type="scientific">Sus scrofa</name>
    <name type="common">Pig</name>
    <dbReference type="NCBI Taxonomy" id="9823"/>
    <lineage>
        <taxon>Eukaryota</taxon>
        <taxon>Metazoa</taxon>
        <taxon>Chordata</taxon>
        <taxon>Craniata</taxon>
        <taxon>Vertebrata</taxon>
        <taxon>Euteleostomi</taxon>
        <taxon>Mammalia</taxon>
        <taxon>Eutheria</taxon>
        <taxon>Laurasiatheria</taxon>
        <taxon>Artiodactyla</taxon>
        <taxon>Suina</taxon>
        <taxon>Suidae</taxon>
        <taxon>Sus</taxon>
    </lineage>
</organism>
<feature type="region of interest" description="Disordered" evidence="6">
    <location>
        <begin position="1"/>
        <end position="146"/>
    </location>
</feature>
<feature type="compositionally biased region" description="Pro residues" evidence="6">
    <location>
        <begin position="70"/>
        <end position="81"/>
    </location>
</feature>
<evidence type="ECO:0000256" key="1">
    <source>
        <dbReference type="ARBA" id="ARBA00004345"/>
    </source>
</evidence>
<evidence type="ECO:0000256" key="6">
    <source>
        <dbReference type="SAM" id="MobiDB-lite"/>
    </source>
</evidence>
<evidence type="ECO:0000256" key="3">
    <source>
        <dbReference type="ARBA" id="ARBA00008836"/>
    </source>
</evidence>
<evidence type="ECO:0000313" key="7">
    <source>
        <dbReference type="Ensembl" id="ENSSSCP00070000638.1"/>
    </source>
</evidence>
<gene>
    <name evidence="7" type="primary">CAVIN3</name>
</gene>
<feature type="compositionally biased region" description="Basic and acidic residues" evidence="6">
    <location>
        <begin position="114"/>
        <end position="125"/>
    </location>
</feature>
<comment type="subcellular location">
    <subcellularLocation>
        <location evidence="2">Cytoplasm</location>
    </subcellularLocation>
    <subcellularLocation>
        <location evidence="1">Membrane</location>
        <location evidence="1">Caveola</location>
    </subcellularLocation>
</comment>
<accession>A0A4X1SF55</accession>
<feature type="compositionally biased region" description="Gly residues" evidence="6">
    <location>
        <begin position="58"/>
        <end position="67"/>
    </location>
</feature>